<dbReference type="GO" id="GO:0009306">
    <property type="term" value="P:protein secretion"/>
    <property type="evidence" value="ECO:0007669"/>
    <property type="project" value="InterPro"/>
</dbReference>
<dbReference type="RefSeq" id="WP_150406302.1">
    <property type="nucleotide sequence ID" value="NZ_VXLC01000021.1"/>
</dbReference>
<sequence>MSKPVEIKPEGLRRAATEFDDVADRAKKVLDRLKSASESKGEPWGHDHAGEKFADGEKGYKKNRDGTFSSLSSLVGVFQDNAKNLRDSAKTFEENEQAALRPREVLRPTRRDAVARSREGYRPALHDSIDAEPRSRLLRADFMPRNDTAPLEPFQEPLRMTDSIPRNAVRADMYTPEGEVTEPE</sequence>
<keyword evidence="3" id="KW-1185">Reference proteome</keyword>
<dbReference type="OrthoDB" id="4560721at2"/>
<feature type="region of interest" description="Disordered" evidence="1">
    <location>
        <begin position="34"/>
        <end position="59"/>
    </location>
</feature>
<dbReference type="Proteomes" id="UP000323876">
    <property type="component" value="Unassembled WGS sequence"/>
</dbReference>
<dbReference type="InterPro" id="IPR022536">
    <property type="entry name" value="EspC"/>
</dbReference>
<dbReference type="Pfam" id="PF10824">
    <property type="entry name" value="T7SS_ESX_EspC"/>
    <property type="match status" value="1"/>
</dbReference>
<reference evidence="2 3" key="1">
    <citation type="submission" date="2019-09" db="EMBL/GenBank/DDBJ databases">
        <authorList>
            <person name="Wang X."/>
        </authorList>
    </citation>
    <scope>NUCLEOTIDE SEQUENCE [LARGE SCALE GENOMIC DNA]</scope>
    <source>
        <strain evidence="2 3">CICC 11023</strain>
    </source>
</reference>
<accession>A0A5N0E5R7</accession>
<evidence type="ECO:0000313" key="2">
    <source>
        <dbReference type="EMBL" id="KAA8884323.1"/>
    </source>
</evidence>
<evidence type="ECO:0000256" key="1">
    <source>
        <dbReference type="SAM" id="MobiDB-lite"/>
    </source>
</evidence>
<organism evidence="2 3">
    <name type="scientific">Nocardia colli</name>
    <dbReference type="NCBI Taxonomy" id="2545717"/>
    <lineage>
        <taxon>Bacteria</taxon>
        <taxon>Bacillati</taxon>
        <taxon>Actinomycetota</taxon>
        <taxon>Actinomycetes</taxon>
        <taxon>Mycobacteriales</taxon>
        <taxon>Nocardiaceae</taxon>
        <taxon>Nocardia</taxon>
    </lineage>
</organism>
<name>A0A5N0E5R7_9NOCA</name>
<dbReference type="AlphaFoldDB" id="A0A5N0E5R7"/>
<proteinExistence type="predicted"/>
<comment type="caution">
    <text evidence="2">The sequence shown here is derived from an EMBL/GenBank/DDBJ whole genome shotgun (WGS) entry which is preliminary data.</text>
</comment>
<gene>
    <name evidence="2" type="ORF">F3087_34470</name>
</gene>
<evidence type="ECO:0000313" key="3">
    <source>
        <dbReference type="Proteomes" id="UP000323876"/>
    </source>
</evidence>
<dbReference type="Gene3D" id="1.10.287.1060">
    <property type="entry name" value="ESAT-6-like"/>
    <property type="match status" value="1"/>
</dbReference>
<evidence type="ECO:0008006" key="4">
    <source>
        <dbReference type="Google" id="ProtNLM"/>
    </source>
</evidence>
<dbReference type="EMBL" id="VXLC01000021">
    <property type="protein sequence ID" value="KAA8884323.1"/>
    <property type="molecule type" value="Genomic_DNA"/>
</dbReference>
<feature type="region of interest" description="Disordered" evidence="1">
    <location>
        <begin position="146"/>
        <end position="184"/>
    </location>
</feature>
<protein>
    <recommendedName>
        <fullName evidence="4">WXG100 family type VII secretion target</fullName>
    </recommendedName>
</protein>